<feature type="region of interest" description="Disordered" evidence="1">
    <location>
        <begin position="485"/>
        <end position="609"/>
    </location>
</feature>
<sequence length="1046" mass="116948">MVYSAELGYDPDEWEECEEEEKFMVFSQPVRILLSAMAITFAYFFFRMVDKNAKKDEEEGKEKQPFQESESIVSQVLGTAMNIVGAGVNLLNGPESRPMNETAREMFDQTKEAVYSGAQQAKELSRDFAEATRSAVDEAYLKAQQRAGNLPQLQQTPQQVERLTQQAEYVQQIPQKVSHFTEEAQPSLQRKIDEADAFMQKFGAQLAALPQQLQEMRGEVNTQQPLSREEQAALLEWEAELSRVEADRLAKLEEKEVGGETSSGLSTDESRAIDKLLPASHISMYTSSDSNHEKSPLEQKLMSEIKQLQGEGAQSPHWDRHSILPSDVESEISVGPGRDGSSPTQDVQFKAAHLGQPRASTDSDDFVKVSVDQLRITPPEEKKPITAEEAAQLQALIQEYDMGTDATPLATPQLNQRAAFLPVKDDSHLSQASKTSEEIPINFVDQRDRLPFEAPTSKEEQEVLMKQMEEMYGVQQSPFESFHVQVQINPPQQSLPQEIPIEQPQNKQEIFGQQQQQRQQNVSETRASILNDDPRRLAEADMFVDDAIEYLANQKNQPQQPQQQQQPTHPHHSPNISGFVIEEEMLSSQGDRPKPQPIVRMPSGEATSALIKTNEVFDKMEHDDHDDMTYAPEIQSVEIPPDQMSESSENFQEIFDRIAAESQQLAQFDSMRPQGSQQVKANRKPSPNEEPPSSDVEPPRFGTQSGSAPVFLSPSSGRRKHKRHSPSNLLDDFLVLSEDGLSLRVPSPSELSQSSDGQPRVHQMLSHLRKQSSLLSIMGVTSLQELLLSVTSLEALSNAMAKAGLESTNLIFGIDYTASNKYQGEDSFGGKSLHTIHPSVKNPYQQVITILGRTLAPFASTNAIPVYGFGDAKTSDWSVFPLKAEGDCRGLEEVLKVYNDVTPTVDLSGPTNFAPLIYQAIEICQRIQDYHILVIIADGQVTNEKATRRAIVQACQYPLSIIVVGVGDGPWDMMRVFDESLPKRAWDNFHFVEFHEIMKCAQGDEADVKIAVHSLLEIPDQYRCICKLGLVKSRTPHGSQILQKDP</sequence>
<dbReference type="Pfam" id="PF07002">
    <property type="entry name" value="Copine"/>
    <property type="match status" value="1"/>
</dbReference>
<feature type="compositionally biased region" description="Polar residues" evidence="1">
    <location>
        <begin position="485"/>
        <end position="496"/>
    </location>
</feature>
<evidence type="ECO:0000259" key="2">
    <source>
        <dbReference type="SMART" id="SM00327"/>
    </source>
</evidence>
<evidence type="ECO:0000313" key="3">
    <source>
        <dbReference type="Proteomes" id="UP000887575"/>
    </source>
</evidence>
<dbReference type="GO" id="GO:0005634">
    <property type="term" value="C:nucleus"/>
    <property type="evidence" value="ECO:0007669"/>
    <property type="project" value="TreeGrafter"/>
</dbReference>
<dbReference type="GO" id="GO:0004842">
    <property type="term" value="F:ubiquitin-protein transferase activity"/>
    <property type="evidence" value="ECO:0007669"/>
    <property type="project" value="TreeGrafter"/>
</dbReference>
<evidence type="ECO:0000256" key="1">
    <source>
        <dbReference type="SAM" id="MobiDB-lite"/>
    </source>
</evidence>
<name>A0AAF3J648_9BILA</name>
<evidence type="ECO:0000313" key="4">
    <source>
        <dbReference type="WBParaSite" id="MBELARI_LOCUS18592"/>
    </source>
</evidence>
<dbReference type="InterPro" id="IPR010734">
    <property type="entry name" value="Copine_C"/>
</dbReference>
<dbReference type="Proteomes" id="UP000887575">
    <property type="component" value="Unassembled WGS sequence"/>
</dbReference>
<dbReference type="SUPFAM" id="SSF53300">
    <property type="entry name" value="vWA-like"/>
    <property type="match status" value="1"/>
</dbReference>
<feature type="compositionally biased region" description="Low complexity" evidence="1">
    <location>
        <begin position="557"/>
        <end position="567"/>
    </location>
</feature>
<feature type="compositionally biased region" description="Low complexity" evidence="1">
    <location>
        <begin position="505"/>
        <end position="520"/>
    </location>
</feature>
<feature type="region of interest" description="Disordered" evidence="1">
    <location>
        <begin position="668"/>
        <end position="726"/>
    </location>
</feature>
<protein>
    <submittedName>
        <fullName evidence="4">VWFA domain-containing protein</fullName>
    </submittedName>
</protein>
<dbReference type="AlphaFoldDB" id="A0AAF3J648"/>
<feature type="domain" description="VWFA" evidence="2">
    <location>
        <begin position="807"/>
        <end position="996"/>
    </location>
</feature>
<reference evidence="4" key="1">
    <citation type="submission" date="2024-02" db="UniProtKB">
        <authorList>
            <consortium name="WormBaseParasite"/>
        </authorList>
    </citation>
    <scope>IDENTIFICATION</scope>
</reference>
<organism evidence="3 4">
    <name type="scientific">Mesorhabditis belari</name>
    <dbReference type="NCBI Taxonomy" id="2138241"/>
    <lineage>
        <taxon>Eukaryota</taxon>
        <taxon>Metazoa</taxon>
        <taxon>Ecdysozoa</taxon>
        <taxon>Nematoda</taxon>
        <taxon>Chromadorea</taxon>
        <taxon>Rhabditida</taxon>
        <taxon>Rhabditina</taxon>
        <taxon>Rhabditomorpha</taxon>
        <taxon>Rhabditoidea</taxon>
        <taxon>Rhabditidae</taxon>
        <taxon>Mesorhabditinae</taxon>
        <taxon>Mesorhabditis</taxon>
    </lineage>
</organism>
<accession>A0AAF3J648</accession>
<proteinExistence type="predicted"/>
<dbReference type="GO" id="GO:0016567">
    <property type="term" value="P:protein ubiquitination"/>
    <property type="evidence" value="ECO:0007669"/>
    <property type="project" value="TreeGrafter"/>
</dbReference>
<dbReference type="SMART" id="SM00327">
    <property type="entry name" value="VWA"/>
    <property type="match status" value="1"/>
</dbReference>
<dbReference type="WBParaSite" id="MBELARI_LOCUS18592">
    <property type="protein sequence ID" value="MBELARI_LOCUS18592"/>
    <property type="gene ID" value="MBELARI_LOCUS18592"/>
</dbReference>
<dbReference type="InterPro" id="IPR002035">
    <property type="entry name" value="VWF_A"/>
</dbReference>
<feature type="compositionally biased region" description="Polar residues" evidence="1">
    <location>
        <begin position="668"/>
        <end position="680"/>
    </location>
</feature>
<keyword evidence="3" id="KW-1185">Reference proteome</keyword>
<dbReference type="PANTHER" id="PTHR45751:SF48">
    <property type="entry name" value="COPINE FAMILY PROTEIN 1"/>
    <property type="match status" value="1"/>
</dbReference>
<dbReference type="PANTHER" id="PTHR45751">
    <property type="entry name" value="COPINE FAMILY PROTEIN 1"/>
    <property type="match status" value="1"/>
</dbReference>
<dbReference type="InterPro" id="IPR036465">
    <property type="entry name" value="vWFA_dom_sf"/>
</dbReference>
<dbReference type="InterPro" id="IPR052079">
    <property type="entry name" value="E3_ligase/Copine_domain"/>
</dbReference>